<dbReference type="CDD" id="cd02440">
    <property type="entry name" value="AdoMet_MTases"/>
    <property type="match status" value="1"/>
</dbReference>
<dbReference type="InterPro" id="IPR029063">
    <property type="entry name" value="SAM-dependent_MTases_sf"/>
</dbReference>
<feature type="domain" description="23S rRNA (guanine(745)-N(1))-methyltransferase N-terminal" evidence="4">
    <location>
        <begin position="2"/>
        <end position="20"/>
    </location>
</feature>
<evidence type="ECO:0000259" key="3">
    <source>
        <dbReference type="Pfam" id="PF13649"/>
    </source>
</evidence>
<dbReference type="PATRIC" id="fig|883112.3.peg.1033"/>
<proteinExistence type="predicted"/>
<keyword evidence="2" id="KW-0949">S-adenosyl-L-methionine</keyword>
<name>K1LU51_9LACT</name>
<dbReference type="InterPro" id="IPR041698">
    <property type="entry name" value="Methyltransf_25"/>
</dbReference>
<feature type="binding site" evidence="2">
    <location>
        <position position="165"/>
    </location>
    <ligand>
        <name>S-adenosyl-L-methionine</name>
        <dbReference type="ChEBI" id="CHEBI:59789"/>
    </ligand>
</feature>
<evidence type="ECO:0000256" key="2">
    <source>
        <dbReference type="PIRSR" id="PIRSR018249-2"/>
    </source>
</evidence>
<accession>K1LU51</accession>
<dbReference type="PIRSF" id="PIRSF018249">
    <property type="entry name" value="MyrA_prd"/>
    <property type="match status" value="1"/>
</dbReference>
<feature type="binding site" evidence="2">
    <location>
        <begin position="74"/>
        <end position="75"/>
    </location>
    <ligand>
        <name>S-adenosyl-L-methionine</name>
        <dbReference type="ChEBI" id="CHEBI:59789"/>
    </ligand>
</feature>
<protein>
    <submittedName>
        <fullName evidence="5">Uncharacterized protein</fullName>
    </submittedName>
</protein>
<keyword evidence="1" id="KW-0479">Metal-binding</keyword>
<keyword evidence="6" id="KW-1185">Reference proteome</keyword>
<feature type="domain" description="Methyltransferase" evidence="3">
    <location>
        <begin position="68"/>
        <end position="154"/>
    </location>
</feature>
<dbReference type="AlphaFoldDB" id="K1LU51"/>
<feature type="binding site" evidence="1">
    <location>
        <position position="3"/>
    </location>
    <ligand>
        <name>Zn(2+)</name>
        <dbReference type="ChEBI" id="CHEBI:29105"/>
    </ligand>
</feature>
<dbReference type="SUPFAM" id="SSF53335">
    <property type="entry name" value="S-adenosyl-L-methionine-dependent methyltransferases"/>
    <property type="match status" value="1"/>
</dbReference>
<evidence type="ECO:0000313" key="5">
    <source>
        <dbReference type="EMBL" id="EKB55652.1"/>
    </source>
</evidence>
<dbReference type="InterPro" id="IPR016718">
    <property type="entry name" value="rRNA_m1G-MeTrfase_A_prd"/>
</dbReference>
<organism evidence="5 6">
    <name type="scientific">Falseniella ignava CCUG 37419</name>
    <dbReference type="NCBI Taxonomy" id="883112"/>
    <lineage>
        <taxon>Bacteria</taxon>
        <taxon>Bacillati</taxon>
        <taxon>Bacillota</taxon>
        <taxon>Bacilli</taxon>
        <taxon>Lactobacillales</taxon>
        <taxon>Aerococcaceae</taxon>
        <taxon>Falseniella</taxon>
    </lineage>
</organism>
<dbReference type="GO" id="GO:0046872">
    <property type="term" value="F:metal ion binding"/>
    <property type="evidence" value="ECO:0007669"/>
    <property type="project" value="UniProtKB-KW"/>
</dbReference>
<dbReference type="eggNOG" id="COG1041">
    <property type="taxonomic scope" value="Bacteria"/>
</dbReference>
<dbReference type="Pfam" id="PF13649">
    <property type="entry name" value="Methyltransf_25"/>
    <property type="match status" value="1"/>
</dbReference>
<dbReference type="STRING" id="883112.HMPREF9707_01039"/>
<dbReference type="GO" id="GO:0008168">
    <property type="term" value="F:methyltransferase activity"/>
    <property type="evidence" value="ECO:0007669"/>
    <property type="project" value="InterPro"/>
</dbReference>
<feature type="binding site" evidence="1">
    <location>
        <position position="7"/>
    </location>
    <ligand>
        <name>Zn(2+)</name>
        <dbReference type="ChEBI" id="CHEBI:29105"/>
    </ligand>
</feature>
<reference evidence="5 6" key="1">
    <citation type="submission" date="2012-07" db="EMBL/GenBank/DDBJ databases">
        <title>The Genome Sequence of Facklamia ignava CCUG 37419.</title>
        <authorList>
            <consortium name="The Broad Institute Genome Sequencing Platform"/>
            <person name="Earl A."/>
            <person name="Ward D."/>
            <person name="Feldgarden M."/>
            <person name="Gevers D."/>
            <person name="Huys G."/>
            <person name="Walker B."/>
            <person name="Young S.K."/>
            <person name="Zeng Q."/>
            <person name="Gargeya S."/>
            <person name="Fitzgerald M."/>
            <person name="Haas B."/>
            <person name="Abouelleil A."/>
            <person name="Alvarado L."/>
            <person name="Arachchi H.M."/>
            <person name="Berlin A.M."/>
            <person name="Chapman S.B."/>
            <person name="Goldberg J."/>
            <person name="Griggs A."/>
            <person name="Gujja S."/>
            <person name="Hansen M."/>
            <person name="Howarth C."/>
            <person name="Imamovic A."/>
            <person name="Larimer J."/>
            <person name="McCowen C."/>
            <person name="Montmayeur A."/>
            <person name="Murphy C."/>
            <person name="Neiman D."/>
            <person name="Pearson M."/>
            <person name="Priest M."/>
            <person name="Roberts A."/>
            <person name="Saif S."/>
            <person name="Shea T."/>
            <person name="Sisk P."/>
            <person name="Sykes S."/>
            <person name="Wortman J."/>
            <person name="Nusbaum C."/>
            <person name="Birren B."/>
        </authorList>
    </citation>
    <scope>NUCLEOTIDE SEQUENCE [LARGE SCALE GENOMIC DNA]</scope>
    <source>
        <strain evidence="5 6">CCUG 37419</strain>
    </source>
</reference>
<dbReference type="HOGENOM" id="CLU_050931_2_0_9"/>
<dbReference type="EMBL" id="AGZE01000027">
    <property type="protein sequence ID" value="EKB55652.1"/>
    <property type="molecule type" value="Genomic_DNA"/>
</dbReference>
<keyword evidence="1" id="KW-0862">Zinc</keyword>
<dbReference type="InterPro" id="IPR048647">
    <property type="entry name" value="RlmA_N"/>
</dbReference>
<gene>
    <name evidence="5" type="ORF">HMPREF9707_01039</name>
</gene>
<dbReference type="Proteomes" id="UP000005147">
    <property type="component" value="Unassembled WGS sequence"/>
</dbReference>
<evidence type="ECO:0000259" key="4">
    <source>
        <dbReference type="Pfam" id="PF21302"/>
    </source>
</evidence>
<evidence type="ECO:0000256" key="1">
    <source>
        <dbReference type="PIRSR" id="PIRSR018249-1"/>
    </source>
</evidence>
<comment type="caution">
    <text evidence="5">The sequence shown here is derived from an EMBL/GenBank/DDBJ whole genome shotgun (WGS) entry which is preliminary data.</text>
</comment>
<dbReference type="Pfam" id="PF21302">
    <property type="entry name" value="Zn_ribbon_RlmA"/>
    <property type="match status" value="1"/>
</dbReference>
<dbReference type="Gene3D" id="3.40.50.150">
    <property type="entry name" value="Vaccinia Virus protein VP39"/>
    <property type="match status" value="1"/>
</dbReference>
<sequence>MKCPKGHHFDFAKEGYINLLLQGHSTKYDKSLFHARRELNDRTKLYQPVIDCITHILTANGSLALKLLDAGTGEGYILNQVDQQLKEQGIHSDAVGIDIAKDGIRQAAKTYRAIDWVVSDLANVPLTGQQFDGILNVLSPSNYQEFNRLLRPGGQVIKVIPSTHYLKELRERIYNTSDRSQYDNTKVKTLFYQHYPAVQSQILEYIVRLTPTDLALLIDMTPLTWGLNSQQRQQLLNHSIDQVTMHFEVLVGQTN</sequence>
<evidence type="ECO:0000313" key="6">
    <source>
        <dbReference type="Proteomes" id="UP000005147"/>
    </source>
</evidence>
<feature type="binding site" evidence="2">
    <location>
        <position position="46"/>
    </location>
    <ligand>
        <name>S-adenosyl-L-methionine</name>
        <dbReference type="ChEBI" id="CHEBI:59789"/>
    </ligand>
</feature>